<keyword evidence="3" id="KW-1185">Reference proteome</keyword>
<proteinExistence type="predicted"/>
<evidence type="ECO:0000313" key="3">
    <source>
        <dbReference type="Proteomes" id="UP000596857"/>
    </source>
</evidence>
<sequence>MKYSNCPANPPGEGELLYLVQQFPITPDIVRRMLYFVQESTTNSGESKIPVAAEAGISKNSPYHHRRD</sequence>
<name>A0ABX1YU37_9BACL</name>
<gene>
    <name evidence="2" type="ORF">GC101_30100</name>
</gene>
<accession>A0ABX1YU37</accession>
<dbReference type="Proteomes" id="UP000596857">
    <property type="component" value="Unassembled WGS sequence"/>
</dbReference>
<organism evidence="2 3">
    <name type="scientific">Paenibacillus phytohabitans</name>
    <dbReference type="NCBI Taxonomy" id="2654978"/>
    <lineage>
        <taxon>Bacteria</taxon>
        <taxon>Bacillati</taxon>
        <taxon>Bacillota</taxon>
        <taxon>Bacilli</taxon>
        <taxon>Bacillales</taxon>
        <taxon>Paenibacillaceae</taxon>
        <taxon>Paenibacillus</taxon>
    </lineage>
</organism>
<comment type="caution">
    <text evidence="2">The sequence shown here is derived from an EMBL/GenBank/DDBJ whole genome shotgun (WGS) entry which is preliminary data.</text>
</comment>
<dbReference type="EMBL" id="WHOB01000089">
    <property type="protein sequence ID" value="NOU83119.1"/>
    <property type="molecule type" value="Genomic_DNA"/>
</dbReference>
<feature type="region of interest" description="Disordered" evidence="1">
    <location>
        <begin position="47"/>
        <end position="68"/>
    </location>
</feature>
<evidence type="ECO:0000313" key="2">
    <source>
        <dbReference type="EMBL" id="NOU83119.1"/>
    </source>
</evidence>
<reference evidence="2 3" key="1">
    <citation type="submission" date="2019-10" db="EMBL/GenBank/DDBJ databases">
        <title>Description of Paenibacillus terricola sp. nov.</title>
        <authorList>
            <person name="Carlier A."/>
            <person name="Qi S."/>
        </authorList>
    </citation>
    <scope>NUCLEOTIDE SEQUENCE [LARGE SCALE GENOMIC DNA]</scope>
    <source>
        <strain evidence="2 3">LMG 31459</strain>
    </source>
</reference>
<evidence type="ECO:0000256" key="1">
    <source>
        <dbReference type="SAM" id="MobiDB-lite"/>
    </source>
</evidence>
<protein>
    <submittedName>
        <fullName evidence="2">Uncharacterized protein</fullName>
    </submittedName>
</protein>
<dbReference type="RefSeq" id="WP_171720340.1">
    <property type="nucleotide sequence ID" value="NZ_WHOB01000089.1"/>
</dbReference>